<dbReference type="EMBL" id="BAAALT010000122">
    <property type="protein sequence ID" value="GAA1813470.1"/>
    <property type="molecule type" value="Genomic_DNA"/>
</dbReference>
<organism evidence="2 3">
    <name type="scientific">Luedemannella flava</name>
    <dbReference type="NCBI Taxonomy" id="349316"/>
    <lineage>
        <taxon>Bacteria</taxon>
        <taxon>Bacillati</taxon>
        <taxon>Actinomycetota</taxon>
        <taxon>Actinomycetes</taxon>
        <taxon>Micromonosporales</taxon>
        <taxon>Micromonosporaceae</taxon>
        <taxon>Luedemannella</taxon>
    </lineage>
</organism>
<dbReference type="Proteomes" id="UP001500218">
    <property type="component" value="Unassembled WGS sequence"/>
</dbReference>
<keyword evidence="3" id="KW-1185">Reference proteome</keyword>
<sequence>MDLSAGSPRRPALAGTRSLDQAEAVTSRTLAFTELAAERAKARIDPGRVAVDLTDERLDRILEQIGAGDADYATFRRTASLAAIREIQTIRAIVRRRWPERTSPFLLSVRQSEKRTAS</sequence>
<proteinExistence type="predicted"/>
<comment type="caution">
    <text evidence="2">The sequence shown here is derived from an EMBL/GenBank/DDBJ whole genome shotgun (WGS) entry which is preliminary data.</text>
</comment>
<feature type="region of interest" description="Disordered" evidence="1">
    <location>
        <begin position="1"/>
        <end position="20"/>
    </location>
</feature>
<evidence type="ECO:0000256" key="1">
    <source>
        <dbReference type="SAM" id="MobiDB-lite"/>
    </source>
</evidence>
<protein>
    <submittedName>
        <fullName evidence="2">Uncharacterized protein</fullName>
    </submittedName>
</protein>
<evidence type="ECO:0000313" key="3">
    <source>
        <dbReference type="Proteomes" id="UP001500218"/>
    </source>
</evidence>
<evidence type="ECO:0000313" key="2">
    <source>
        <dbReference type="EMBL" id="GAA1813470.1"/>
    </source>
</evidence>
<reference evidence="2 3" key="1">
    <citation type="journal article" date="2019" name="Int. J. Syst. Evol. Microbiol.">
        <title>The Global Catalogue of Microorganisms (GCM) 10K type strain sequencing project: providing services to taxonomists for standard genome sequencing and annotation.</title>
        <authorList>
            <consortium name="The Broad Institute Genomics Platform"/>
            <consortium name="The Broad Institute Genome Sequencing Center for Infectious Disease"/>
            <person name="Wu L."/>
            <person name="Ma J."/>
        </authorList>
    </citation>
    <scope>NUCLEOTIDE SEQUENCE [LARGE SCALE GENOMIC DNA]</scope>
    <source>
        <strain evidence="2 3">JCM 13250</strain>
    </source>
</reference>
<name>A0ABN2M7Q5_9ACTN</name>
<gene>
    <name evidence="2" type="ORF">GCM10009682_38320</name>
</gene>
<accession>A0ABN2M7Q5</accession>